<dbReference type="EMBL" id="JBEXAE010000003">
    <property type="protein sequence ID" value="MET6990410.1"/>
    <property type="molecule type" value="Genomic_DNA"/>
</dbReference>
<dbReference type="RefSeq" id="WP_354614811.1">
    <property type="nucleotide sequence ID" value="NZ_JBEXAE010000003.1"/>
</dbReference>
<keyword evidence="2" id="KW-1185">Reference proteome</keyword>
<evidence type="ECO:0000313" key="2">
    <source>
        <dbReference type="Proteomes" id="UP001549799"/>
    </source>
</evidence>
<evidence type="ECO:0000313" key="1">
    <source>
        <dbReference type="EMBL" id="MET6990410.1"/>
    </source>
</evidence>
<accession>A0ABV2SUK2</accession>
<protein>
    <recommendedName>
        <fullName evidence="3">Nicotinate-nucleotide adenylyltransferase</fullName>
    </recommendedName>
</protein>
<dbReference type="SUPFAM" id="SSF160574">
    <property type="entry name" value="BT0923-like"/>
    <property type="match status" value="1"/>
</dbReference>
<gene>
    <name evidence="1" type="ORF">ABXZ36_07100</name>
</gene>
<evidence type="ECO:0008006" key="3">
    <source>
        <dbReference type="Google" id="ProtNLM"/>
    </source>
</evidence>
<organism evidence="1 2">
    <name type="scientific">Sediminicola arcticus</name>
    <dbReference type="NCBI Taxonomy" id="1574308"/>
    <lineage>
        <taxon>Bacteria</taxon>
        <taxon>Pseudomonadati</taxon>
        <taxon>Bacteroidota</taxon>
        <taxon>Flavobacteriia</taxon>
        <taxon>Flavobacteriales</taxon>
        <taxon>Flavobacteriaceae</taxon>
        <taxon>Sediminicola</taxon>
    </lineage>
</organism>
<name>A0ABV2SUK2_9FLAO</name>
<proteinExistence type="predicted"/>
<reference evidence="1 2" key="1">
    <citation type="submission" date="2024-07" db="EMBL/GenBank/DDBJ databases">
        <title>The genome sequence of type strain Sediminicola arcticus GDMCC 1.2805.</title>
        <authorList>
            <person name="Liu Y."/>
        </authorList>
    </citation>
    <scope>NUCLEOTIDE SEQUENCE [LARGE SCALE GENOMIC DNA]</scope>
    <source>
        <strain evidence="1 2">GDMCC 1.2805</strain>
    </source>
</reference>
<dbReference type="Proteomes" id="UP001549799">
    <property type="component" value="Unassembled WGS sequence"/>
</dbReference>
<sequence length="175" mass="20144">MKNVLFGLLYLGLTSLIYSQEIPTIIDFKEVKLIGVTVTPLNTTYLRKVQDKETPAMVKKLENTAARFDVTEASIYDGHHEGYEVIFKQTSGSIIATYDKNGKIVSSFERFTNLNLPPTIRNNIAKKYPNWIVFKDAYLVSYYVDSKHVKKVYKIQIRKENERKNLRCTVDGVIL</sequence>
<dbReference type="Gene3D" id="3.10.450.360">
    <property type="match status" value="1"/>
</dbReference>
<comment type="caution">
    <text evidence="1">The sequence shown here is derived from an EMBL/GenBank/DDBJ whole genome shotgun (WGS) entry which is preliminary data.</text>
</comment>